<feature type="signal peptide" evidence="2">
    <location>
        <begin position="1"/>
        <end position="21"/>
    </location>
</feature>
<gene>
    <name evidence="3" type="ORF">ACFSUS_18270</name>
</gene>
<dbReference type="Gene3D" id="1.20.120.1430">
    <property type="entry name" value="HP0721 helical bundle"/>
    <property type="match status" value="1"/>
</dbReference>
<accession>A0ABW5M881</accession>
<evidence type="ECO:0000256" key="1">
    <source>
        <dbReference type="SAM" id="MobiDB-lite"/>
    </source>
</evidence>
<evidence type="ECO:0000313" key="4">
    <source>
        <dbReference type="Proteomes" id="UP001597469"/>
    </source>
</evidence>
<reference evidence="4" key="1">
    <citation type="journal article" date="2019" name="Int. J. Syst. Evol. Microbiol.">
        <title>The Global Catalogue of Microorganisms (GCM) 10K type strain sequencing project: providing services to taxonomists for standard genome sequencing and annotation.</title>
        <authorList>
            <consortium name="The Broad Institute Genomics Platform"/>
            <consortium name="The Broad Institute Genome Sequencing Center for Infectious Disease"/>
            <person name="Wu L."/>
            <person name="Ma J."/>
        </authorList>
    </citation>
    <scope>NUCLEOTIDE SEQUENCE [LARGE SCALE GENOMIC DNA]</scope>
    <source>
        <strain evidence="4">KCTC 42805</strain>
    </source>
</reference>
<feature type="region of interest" description="Disordered" evidence="1">
    <location>
        <begin position="74"/>
        <end position="100"/>
    </location>
</feature>
<dbReference type="InterPro" id="IPR038310">
    <property type="entry name" value="DUF1104_sf"/>
</dbReference>
<comment type="caution">
    <text evidence="3">The sequence shown here is derived from an EMBL/GenBank/DDBJ whole genome shotgun (WGS) entry which is preliminary data.</text>
</comment>
<dbReference type="EMBL" id="JBHULN010000011">
    <property type="protein sequence ID" value="MFD2572591.1"/>
    <property type="molecule type" value="Genomic_DNA"/>
</dbReference>
<name>A0ABW5M881_9BACT</name>
<organism evidence="3 4">
    <name type="scientific">Spirosoma soli</name>
    <dbReference type="NCBI Taxonomy" id="1770529"/>
    <lineage>
        <taxon>Bacteria</taxon>
        <taxon>Pseudomonadati</taxon>
        <taxon>Bacteroidota</taxon>
        <taxon>Cytophagia</taxon>
        <taxon>Cytophagales</taxon>
        <taxon>Cytophagaceae</taxon>
        <taxon>Spirosoma</taxon>
    </lineage>
</organism>
<evidence type="ECO:0000256" key="2">
    <source>
        <dbReference type="SAM" id="SignalP"/>
    </source>
</evidence>
<feature type="chain" id="PRO_5047266636" description="DUF4890 domain-containing protein" evidence="2">
    <location>
        <begin position="22"/>
        <end position="100"/>
    </location>
</feature>
<sequence>MKAKMMLAAVMALFLSVGAFAQNQTQVYKVKPKLTPEQRETRRAEMKAKLAQMTPEERKAFRKAHREQLQARLNNMTPEQREKFMERHKQRKALKQQEGK</sequence>
<dbReference type="Proteomes" id="UP001597469">
    <property type="component" value="Unassembled WGS sequence"/>
</dbReference>
<keyword evidence="2" id="KW-0732">Signal</keyword>
<evidence type="ECO:0000313" key="3">
    <source>
        <dbReference type="EMBL" id="MFD2572591.1"/>
    </source>
</evidence>
<evidence type="ECO:0008006" key="5">
    <source>
        <dbReference type="Google" id="ProtNLM"/>
    </source>
</evidence>
<keyword evidence="4" id="KW-1185">Reference proteome</keyword>
<proteinExistence type="predicted"/>
<protein>
    <recommendedName>
        <fullName evidence="5">DUF4890 domain-containing protein</fullName>
    </recommendedName>
</protein>
<dbReference type="RefSeq" id="WP_381525145.1">
    <property type="nucleotide sequence ID" value="NZ_JBHULN010000011.1"/>
</dbReference>